<gene>
    <name evidence="3" type="ORF">LCGC14_2313600</name>
</gene>
<organism evidence="3">
    <name type="scientific">marine sediment metagenome</name>
    <dbReference type="NCBI Taxonomy" id="412755"/>
    <lineage>
        <taxon>unclassified sequences</taxon>
        <taxon>metagenomes</taxon>
        <taxon>ecological metagenomes</taxon>
    </lineage>
</organism>
<comment type="caution">
    <text evidence="3">The sequence shown here is derived from an EMBL/GenBank/DDBJ whole genome shotgun (WGS) entry which is preliminary data.</text>
</comment>
<dbReference type="Pfam" id="PF00589">
    <property type="entry name" value="Phage_integrase"/>
    <property type="match status" value="1"/>
</dbReference>
<proteinExistence type="predicted"/>
<dbReference type="AlphaFoldDB" id="A0A0F9CJX0"/>
<feature type="non-terminal residue" evidence="3">
    <location>
        <position position="1"/>
    </location>
</feature>
<accession>A0A0F9CJX0</accession>
<name>A0A0F9CJX0_9ZZZZ</name>
<dbReference type="SUPFAM" id="SSF56349">
    <property type="entry name" value="DNA breaking-rejoining enzymes"/>
    <property type="match status" value="1"/>
</dbReference>
<reference evidence="3" key="1">
    <citation type="journal article" date="2015" name="Nature">
        <title>Complex archaea that bridge the gap between prokaryotes and eukaryotes.</title>
        <authorList>
            <person name="Spang A."/>
            <person name="Saw J.H."/>
            <person name="Jorgensen S.L."/>
            <person name="Zaremba-Niedzwiedzka K."/>
            <person name="Martijn J."/>
            <person name="Lind A.E."/>
            <person name="van Eijk R."/>
            <person name="Schleper C."/>
            <person name="Guy L."/>
            <person name="Ettema T.J."/>
        </authorList>
    </citation>
    <scope>NUCLEOTIDE SEQUENCE</scope>
</reference>
<evidence type="ECO:0000256" key="1">
    <source>
        <dbReference type="ARBA" id="ARBA00023172"/>
    </source>
</evidence>
<sequence length="346" mass="39366">EGGSYRIQMKVKGVGRIAIASGAQTITEYRKRRACLEKLRDTGKLDILRAIKNRQVTINEVYAADLGGRLGFVLADIVLQRPLRASVIQWLERSAKAAGTRKRYKVAWNVLARSRRIRGHTTIKDLDTIDWQAWANAWSASGAHWNNLRRMVSKFLSDHVGKHHPFRHEIMDVFPRKKERKRLPDLAIDEFWTVANTLPEEYRAVYVTLVSTLMRINELLACTDLNLRHHTRKIAVPGTKTVGSDDTIPVCEALWPYVVSAIPCPFSHWQLWRRWRDACLAVGVPPTTLHDLRHVGAQWLTEAGRSTASVQAMLRHDDPSQTAIYTATVLKQEDAETMGRILARQA</sequence>
<evidence type="ECO:0000313" key="3">
    <source>
        <dbReference type="EMBL" id="KKL49628.1"/>
    </source>
</evidence>
<dbReference type="InterPro" id="IPR002104">
    <property type="entry name" value="Integrase_catalytic"/>
</dbReference>
<dbReference type="GO" id="GO:0003677">
    <property type="term" value="F:DNA binding"/>
    <property type="evidence" value="ECO:0007669"/>
    <property type="project" value="InterPro"/>
</dbReference>
<dbReference type="EMBL" id="LAZR01032890">
    <property type="protein sequence ID" value="KKL49628.1"/>
    <property type="molecule type" value="Genomic_DNA"/>
</dbReference>
<dbReference type="GO" id="GO:0015074">
    <property type="term" value="P:DNA integration"/>
    <property type="evidence" value="ECO:0007669"/>
    <property type="project" value="InterPro"/>
</dbReference>
<dbReference type="GO" id="GO:0006310">
    <property type="term" value="P:DNA recombination"/>
    <property type="evidence" value="ECO:0007669"/>
    <property type="project" value="UniProtKB-KW"/>
</dbReference>
<dbReference type="PROSITE" id="PS51898">
    <property type="entry name" value="TYR_RECOMBINASE"/>
    <property type="match status" value="1"/>
</dbReference>
<evidence type="ECO:0000259" key="2">
    <source>
        <dbReference type="PROSITE" id="PS51898"/>
    </source>
</evidence>
<protein>
    <recommendedName>
        <fullName evidence="2">Tyr recombinase domain-containing protein</fullName>
    </recommendedName>
</protein>
<dbReference type="Gene3D" id="1.10.443.10">
    <property type="entry name" value="Intergrase catalytic core"/>
    <property type="match status" value="1"/>
</dbReference>
<feature type="domain" description="Tyr recombinase" evidence="2">
    <location>
        <begin position="178"/>
        <end position="339"/>
    </location>
</feature>
<dbReference type="InterPro" id="IPR013762">
    <property type="entry name" value="Integrase-like_cat_sf"/>
</dbReference>
<keyword evidence="1" id="KW-0233">DNA recombination</keyword>
<dbReference type="InterPro" id="IPR011010">
    <property type="entry name" value="DNA_brk_join_enz"/>
</dbReference>